<dbReference type="Proteomes" id="UP001367771">
    <property type="component" value="Unassembled WGS sequence"/>
</dbReference>
<name>A0ABU8H2N1_9SPHN</name>
<accession>A0ABU8H2N1</accession>
<gene>
    <name evidence="2" type="ORF">V8201_09150</name>
</gene>
<reference evidence="2 3" key="1">
    <citation type="journal article" date="2013" name="Int. J. Syst. Evol. Microbiol.">
        <title>Sphingomonas kyungheensis sp. nov., a bacterium with ginsenoside-converting activity isolated from soil of a ginseng field.</title>
        <authorList>
            <person name="Son H.M."/>
            <person name="Yang J.E."/>
            <person name="Park Y."/>
            <person name="Han C.K."/>
            <person name="Kim S.G."/>
            <person name="Kook M."/>
            <person name="Yi T.H."/>
        </authorList>
    </citation>
    <scope>NUCLEOTIDE SEQUENCE [LARGE SCALE GENOMIC DNA]</scope>
    <source>
        <strain evidence="2 3">LMG 26582</strain>
    </source>
</reference>
<dbReference type="RefSeq" id="WP_336545095.1">
    <property type="nucleotide sequence ID" value="NZ_JBBBDM010000003.1"/>
</dbReference>
<dbReference type="EMBL" id="JBBBDM010000003">
    <property type="protein sequence ID" value="MEI5687241.1"/>
    <property type="molecule type" value="Genomic_DNA"/>
</dbReference>
<keyword evidence="3" id="KW-1185">Reference proteome</keyword>
<evidence type="ECO:0000256" key="1">
    <source>
        <dbReference type="SAM" id="Coils"/>
    </source>
</evidence>
<evidence type="ECO:0000313" key="3">
    <source>
        <dbReference type="Proteomes" id="UP001367771"/>
    </source>
</evidence>
<feature type="coiled-coil region" evidence="1">
    <location>
        <begin position="628"/>
        <end position="684"/>
    </location>
</feature>
<protein>
    <submittedName>
        <fullName evidence="2">Uncharacterized protein</fullName>
    </submittedName>
</protein>
<evidence type="ECO:0000313" key="2">
    <source>
        <dbReference type="EMBL" id="MEI5687241.1"/>
    </source>
</evidence>
<organism evidence="2 3">
    <name type="scientific">Sphingomonas kyungheensis</name>
    <dbReference type="NCBI Taxonomy" id="1069987"/>
    <lineage>
        <taxon>Bacteria</taxon>
        <taxon>Pseudomonadati</taxon>
        <taxon>Pseudomonadota</taxon>
        <taxon>Alphaproteobacteria</taxon>
        <taxon>Sphingomonadales</taxon>
        <taxon>Sphingomonadaceae</taxon>
        <taxon>Sphingomonas</taxon>
    </lineage>
</organism>
<proteinExistence type="predicted"/>
<comment type="caution">
    <text evidence="2">The sequence shown here is derived from an EMBL/GenBank/DDBJ whole genome shotgun (WGS) entry which is preliminary data.</text>
</comment>
<sequence>MPIVQRTRGPDDLYALATGALPEDRPQAAPSTMETLGAAWRQENIIGSVMARADSFDGTNNNVDPGYNPWKDIQGTPYEQHWDRFTSANNAGYTEALKRQIDRESEDRKTLASAGWAGTAAMIATSVVDPTILIPVGGEIAKVGSAYRIGRSALALAAAGGVSTAIQEAGLQATQDLRTPEESYTAIGSGIVLGGLLGAGAATLMSKAERQTAAEALHGIVTAQPGSAGAAAVERATVGDLTVAGNITERVASATRALSPNLRANFRESAAAREVSQQLAENTLYQTMHGEGRSLGAAAETLARSTYLSRMADAVKAHNAIFADMKKAGTNMSRPEFEEAVGNAMRNGDTDANPFVSRAASAWRERVFDPFKNEAIDLGLLPDDVGVDTAASYLSRVWNRGALTAREPEFKEIVTGFYRDRIGQDYAESVEALKSRNAALDQELADLRLSPKDRTAALADIEAKATRLDEANPDQIDRVSRINDLRRQARDAEKAGNGAAARDARAEAARAAAEGGEGLRSYLKERGALRGRRSRVDMNYAGIADRADRLLNTLSDMQEGNAKSLQRLVQRGQVFERSAQRLDPGKLADKLSDLRSAFADVVQRSERAQDRIARVAERLGDDAPAGMAERLQREAAAEAARHERLNSLSRRMEAAEALDPDAALAELRQAMEGAAREVSDMTLARGERAQRLKDRLARLDPAKVDARVQAIADVRAKLERDFYDRWEIAHGGVGVDAAGGAKADFTDAARDIADSVFDKLTGRAMGGGDALPDYLTPITRGPMKDRTFNIPDALVTQFLDSNVMSVAERYGRTMASETELTRRFGRPDMRDQITAIRRDYADLRANAGADEARLKALSNDEHGAIEDLTAMRDLIRGTYKSAENGGDFGRIVRGLTAFNYIRSMGRVVLSNLSDLYRGATAQGVGRFMSQGVPALIGNLDAVKLSIHEAQLAGQVTERVLQNRLATLGEIGDPYRSGTAIERLLQNGTRIGSTWNGMSLFTDMSKSIASIMSQNRILDAVAGRAEDGRFLAYLGIDGDMARRVGREFAEHGQVIEGVRVANTERWNDVHAVRAYRAAVSKEVDSVVVTRSVGDVPLFAHTPLGKAMLQFKTYNLASHQRVLLRGMQEGKTQFTSMMVGMTSVGLLSAWLRAYAVGGERYERFMTAAENPGYVLGEALDASGFFALPIEAAATADTMTGFNPVKDPLMAAFPNAPQGGQGVRRIGVDPVGKLLGPSAGLIADTSKAAGAPIGAATGDPVTDSQVEAMKRLVPFQSYLGMRQALDLLTTDE</sequence>
<keyword evidence="1" id="KW-0175">Coiled coil</keyword>